<comment type="caution">
    <text evidence="2">The sequence shown here is derived from an EMBL/GenBank/DDBJ whole genome shotgun (WGS) entry which is preliminary data.</text>
</comment>
<feature type="region of interest" description="Disordered" evidence="1">
    <location>
        <begin position="1"/>
        <end position="131"/>
    </location>
</feature>
<dbReference type="AlphaFoldDB" id="A0AAV7PUE2"/>
<protein>
    <submittedName>
        <fullName evidence="2">Uncharacterized protein</fullName>
    </submittedName>
</protein>
<reference evidence="2" key="1">
    <citation type="journal article" date="2022" name="bioRxiv">
        <title>Sequencing and chromosome-scale assembly of the giantPleurodeles waltlgenome.</title>
        <authorList>
            <person name="Brown T."/>
            <person name="Elewa A."/>
            <person name="Iarovenko S."/>
            <person name="Subramanian E."/>
            <person name="Araus A.J."/>
            <person name="Petzold A."/>
            <person name="Susuki M."/>
            <person name="Suzuki K.-i.T."/>
            <person name="Hayashi T."/>
            <person name="Toyoda A."/>
            <person name="Oliveira C."/>
            <person name="Osipova E."/>
            <person name="Leigh N.D."/>
            <person name="Simon A."/>
            <person name="Yun M.H."/>
        </authorList>
    </citation>
    <scope>NUCLEOTIDE SEQUENCE</scope>
    <source>
        <strain evidence="2">20211129_DDA</strain>
        <tissue evidence="2">Liver</tissue>
    </source>
</reference>
<dbReference type="EMBL" id="JANPWB010000011">
    <property type="protein sequence ID" value="KAJ1130897.1"/>
    <property type="molecule type" value="Genomic_DNA"/>
</dbReference>
<sequence>MGAWPGPERRWPPKSRAPRRSGPGGAAGALRRPKNRLKARRNPPTTSSFRPEPQQPAAETLPAGSAPRRERRKNGLQKGRSRVSSTRKPALLRTEEPNPENPEEPSKAQDLRSRVGTRSGTPGDLECTISR</sequence>
<evidence type="ECO:0000313" key="3">
    <source>
        <dbReference type="Proteomes" id="UP001066276"/>
    </source>
</evidence>
<evidence type="ECO:0000256" key="1">
    <source>
        <dbReference type="SAM" id="MobiDB-lite"/>
    </source>
</evidence>
<evidence type="ECO:0000313" key="2">
    <source>
        <dbReference type="EMBL" id="KAJ1130897.1"/>
    </source>
</evidence>
<feature type="compositionally biased region" description="Basic and acidic residues" evidence="1">
    <location>
        <begin position="104"/>
        <end position="113"/>
    </location>
</feature>
<organism evidence="2 3">
    <name type="scientific">Pleurodeles waltl</name>
    <name type="common">Iberian ribbed newt</name>
    <dbReference type="NCBI Taxonomy" id="8319"/>
    <lineage>
        <taxon>Eukaryota</taxon>
        <taxon>Metazoa</taxon>
        <taxon>Chordata</taxon>
        <taxon>Craniata</taxon>
        <taxon>Vertebrata</taxon>
        <taxon>Euteleostomi</taxon>
        <taxon>Amphibia</taxon>
        <taxon>Batrachia</taxon>
        <taxon>Caudata</taxon>
        <taxon>Salamandroidea</taxon>
        <taxon>Salamandridae</taxon>
        <taxon>Pleurodelinae</taxon>
        <taxon>Pleurodeles</taxon>
    </lineage>
</organism>
<keyword evidence="3" id="KW-1185">Reference proteome</keyword>
<feature type="compositionally biased region" description="Basic residues" evidence="1">
    <location>
        <begin position="69"/>
        <end position="81"/>
    </location>
</feature>
<gene>
    <name evidence="2" type="ORF">NDU88_009241</name>
</gene>
<dbReference type="Proteomes" id="UP001066276">
    <property type="component" value="Chromosome 7"/>
</dbReference>
<proteinExistence type="predicted"/>
<accession>A0AAV7PUE2</accession>
<feature type="compositionally biased region" description="Basic residues" evidence="1">
    <location>
        <begin position="31"/>
        <end position="41"/>
    </location>
</feature>
<name>A0AAV7PUE2_PLEWA</name>